<evidence type="ECO:0000313" key="2">
    <source>
        <dbReference type="EMBL" id="KAK9680906.1"/>
    </source>
</evidence>
<reference evidence="2 3" key="1">
    <citation type="journal article" date="2024" name="BMC Genomics">
        <title>De novo assembly and annotation of Popillia japonica's genome with initial clues to its potential as an invasive pest.</title>
        <authorList>
            <person name="Cucini C."/>
            <person name="Boschi S."/>
            <person name="Funari R."/>
            <person name="Cardaioli E."/>
            <person name="Iannotti N."/>
            <person name="Marturano G."/>
            <person name="Paoli F."/>
            <person name="Bruttini M."/>
            <person name="Carapelli A."/>
            <person name="Frati F."/>
            <person name="Nardi F."/>
        </authorList>
    </citation>
    <scope>NUCLEOTIDE SEQUENCE [LARGE SCALE GENOMIC DNA]</scope>
    <source>
        <strain evidence="2">DMR45628</strain>
    </source>
</reference>
<feature type="compositionally biased region" description="Polar residues" evidence="1">
    <location>
        <begin position="41"/>
        <end position="52"/>
    </location>
</feature>
<feature type="compositionally biased region" description="Basic and acidic residues" evidence="1">
    <location>
        <begin position="22"/>
        <end position="37"/>
    </location>
</feature>
<organism evidence="2 3">
    <name type="scientific">Popillia japonica</name>
    <name type="common">Japanese beetle</name>
    <dbReference type="NCBI Taxonomy" id="7064"/>
    <lineage>
        <taxon>Eukaryota</taxon>
        <taxon>Metazoa</taxon>
        <taxon>Ecdysozoa</taxon>
        <taxon>Arthropoda</taxon>
        <taxon>Hexapoda</taxon>
        <taxon>Insecta</taxon>
        <taxon>Pterygota</taxon>
        <taxon>Neoptera</taxon>
        <taxon>Endopterygota</taxon>
        <taxon>Coleoptera</taxon>
        <taxon>Polyphaga</taxon>
        <taxon>Scarabaeiformia</taxon>
        <taxon>Scarabaeidae</taxon>
        <taxon>Rutelinae</taxon>
        <taxon>Popillia</taxon>
    </lineage>
</organism>
<keyword evidence="3" id="KW-1185">Reference proteome</keyword>
<proteinExistence type="predicted"/>
<comment type="caution">
    <text evidence="2">The sequence shown here is derived from an EMBL/GenBank/DDBJ whole genome shotgun (WGS) entry which is preliminary data.</text>
</comment>
<accession>A0AAW1HWT5</accession>
<evidence type="ECO:0000256" key="1">
    <source>
        <dbReference type="SAM" id="MobiDB-lite"/>
    </source>
</evidence>
<protein>
    <submittedName>
        <fullName evidence="2">Uncharacterized protein</fullName>
    </submittedName>
</protein>
<feature type="region of interest" description="Disordered" evidence="1">
    <location>
        <begin position="22"/>
        <end position="52"/>
    </location>
</feature>
<gene>
    <name evidence="2" type="ORF">QE152_g38736</name>
</gene>
<name>A0AAW1HWT5_POPJA</name>
<dbReference type="AlphaFoldDB" id="A0AAW1HWT5"/>
<dbReference type="EMBL" id="JASPKY010000859">
    <property type="protein sequence ID" value="KAK9680906.1"/>
    <property type="molecule type" value="Genomic_DNA"/>
</dbReference>
<evidence type="ECO:0000313" key="3">
    <source>
        <dbReference type="Proteomes" id="UP001458880"/>
    </source>
</evidence>
<dbReference type="Proteomes" id="UP001458880">
    <property type="component" value="Unassembled WGS sequence"/>
</dbReference>
<sequence length="161" mass="17841">MSSAGGVTDNFEKFQRSLVMADKENVTDETQRREEVGHSANGHSANEGKNIQLETRCTTSNQQGGGVTTDGATGMHLNILFENMMLENRRRDAMLEKLIDRIAVSNNSVSAENTTNLSVMPEVLRNINKFNGDIKSSQGLDQIVKIKSLKAYKFYITLPDT</sequence>